<reference evidence="1" key="1">
    <citation type="journal article" date="2014" name="Int. J. Syst. Evol. Microbiol.">
        <title>Complete genome sequence of Corynebacterium casei LMG S-19264T (=DSM 44701T), isolated from a smear-ripened cheese.</title>
        <authorList>
            <consortium name="US DOE Joint Genome Institute (JGI-PGF)"/>
            <person name="Walter F."/>
            <person name="Albersmeier A."/>
            <person name="Kalinowski J."/>
            <person name="Ruckert C."/>
        </authorList>
    </citation>
    <scope>NUCLEOTIDE SEQUENCE</scope>
    <source>
        <strain evidence="1">JCM 19018</strain>
    </source>
</reference>
<dbReference type="EMBL" id="BMPD01000012">
    <property type="protein sequence ID" value="GGK84569.1"/>
    <property type="molecule type" value="Genomic_DNA"/>
</dbReference>
<evidence type="ECO:0000313" key="1">
    <source>
        <dbReference type="EMBL" id="GGK84569.1"/>
    </source>
</evidence>
<dbReference type="Proteomes" id="UP000614221">
    <property type="component" value="Unassembled WGS sequence"/>
</dbReference>
<sequence length="47" mass="5275">MASKSDATVDRVVEIADLVADQENADAEWVLLDALGRVRKRGWPDEY</sequence>
<accession>A0A830ES67</accession>
<dbReference type="RefSeq" id="WP_188980889.1">
    <property type="nucleotide sequence ID" value="NZ_BMPD01000012.1"/>
</dbReference>
<evidence type="ECO:0000313" key="2">
    <source>
        <dbReference type="Proteomes" id="UP000614221"/>
    </source>
</evidence>
<proteinExistence type="predicted"/>
<reference evidence="1" key="2">
    <citation type="submission" date="2020-09" db="EMBL/GenBank/DDBJ databases">
        <authorList>
            <person name="Sun Q."/>
            <person name="Ohkuma M."/>
        </authorList>
    </citation>
    <scope>NUCLEOTIDE SEQUENCE</scope>
    <source>
        <strain evidence="1">JCM 19018</strain>
    </source>
</reference>
<name>A0A830ES67_9EURY</name>
<dbReference type="AlphaFoldDB" id="A0A830ES67"/>
<organism evidence="1 2">
    <name type="scientific">Haloarcula sebkhae</name>
    <dbReference type="NCBI Taxonomy" id="932660"/>
    <lineage>
        <taxon>Archaea</taxon>
        <taxon>Methanobacteriati</taxon>
        <taxon>Methanobacteriota</taxon>
        <taxon>Stenosarchaea group</taxon>
        <taxon>Halobacteria</taxon>
        <taxon>Halobacteriales</taxon>
        <taxon>Haloarculaceae</taxon>
        <taxon>Haloarcula</taxon>
    </lineage>
</organism>
<comment type="caution">
    <text evidence="1">The sequence shown here is derived from an EMBL/GenBank/DDBJ whole genome shotgun (WGS) entry which is preliminary data.</text>
</comment>
<protein>
    <submittedName>
        <fullName evidence="1">Uncharacterized protein</fullName>
    </submittedName>
</protein>
<gene>
    <name evidence="1" type="ORF">GCM10009067_40940</name>
</gene>